<dbReference type="InterPro" id="IPR000843">
    <property type="entry name" value="HTH_LacI"/>
</dbReference>
<dbReference type="PROSITE" id="PS50932">
    <property type="entry name" value="HTH_LACI_2"/>
    <property type="match status" value="1"/>
</dbReference>
<dbReference type="Gene3D" id="3.40.50.2300">
    <property type="match status" value="2"/>
</dbReference>
<keyword evidence="3" id="KW-0804">Transcription</keyword>
<proteinExistence type="predicted"/>
<dbReference type="SMART" id="SM00354">
    <property type="entry name" value="HTH_LACI"/>
    <property type="match status" value="1"/>
</dbReference>
<dbReference type="GO" id="GO:0003700">
    <property type="term" value="F:DNA-binding transcription factor activity"/>
    <property type="evidence" value="ECO:0007669"/>
    <property type="project" value="TreeGrafter"/>
</dbReference>
<dbReference type="Pfam" id="PF00356">
    <property type="entry name" value="LacI"/>
    <property type="match status" value="1"/>
</dbReference>
<dbReference type="EMBL" id="BONY01000004">
    <property type="protein sequence ID" value="GIH02812.1"/>
    <property type="molecule type" value="Genomic_DNA"/>
</dbReference>
<evidence type="ECO:0000256" key="2">
    <source>
        <dbReference type="ARBA" id="ARBA00023125"/>
    </source>
</evidence>
<evidence type="ECO:0000256" key="3">
    <source>
        <dbReference type="ARBA" id="ARBA00023163"/>
    </source>
</evidence>
<organism evidence="5 6">
    <name type="scientific">Rhizocola hellebori</name>
    <dbReference type="NCBI Taxonomy" id="1392758"/>
    <lineage>
        <taxon>Bacteria</taxon>
        <taxon>Bacillati</taxon>
        <taxon>Actinomycetota</taxon>
        <taxon>Actinomycetes</taxon>
        <taxon>Micromonosporales</taxon>
        <taxon>Micromonosporaceae</taxon>
        <taxon>Rhizocola</taxon>
    </lineage>
</organism>
<feature type="domain" description="HTH lacI-type" evidence="4">
    <location>
        <begin position="14"/>
        <end position="69"/>
    </location>
</feature>
<dbReference type="PRINTS" id="PR00036">
    <property type="entry name" value="HTHLACI"/>
</dbReference>
<dbReference type="GO" id="GO:0000976">
    <property type="term" value="F:transcription cis-regulatory region binding"/>
    <property type="evidence" value="ECO:0007669"/>
    <property type="project" value="TreeGrafter"/>
</dbReference>
<dbReference type="CDD" id="cd01392">
    <property type="entry name" value="HTH_LacI"/>
    <property type="match status" value="1"/>
</dbReference>
<evidence type="ECO:0000313" key="6">
    <source>
        <dbReference type="Proteomes" id="UP000612899"/>
    </source>
</evidence>
<dbReference type="InterPro" id="IPR001761">
    <property type="entry name" value="Peripla_BP/Lac1_sug-bd_dom"/>
</dbReference>
<protein>
    <submittedName>
        <fullName evidence="5">LacI family transcriptional regulator</fullName>
    </submittedName>
</protein>
<dbReference type="InterPro" id="IPR010982">
    <property type="entry name" value="Lambda_DNA-bd_dom_sf"/>
</dbReference>
<dbReference type="AlphaFoldDB" id="A0A8J3Q3S2"/>
<dbReference type="SUPFAM" id="SSF53822">
    <property type="entry name" value="Periplasmic binding protein-like I"/>
    <property type="match status" value="1"/>
</dbReference>
<sequence>MDSAPRASTSRKPVTLHDVAREAGVSYATASRALNGSDRTVRAENVTRVHAAAQKLGYAPHLSAQAIARGSTSTVALVVSDVDDPYFSSIAAGVTEAAEAAGLIVTMAVADRSPELELQIVRSLRGQHPRAIVIAGSRIDGTGTRDALIEELEMYHTTGGRIAVISQNDLPFGTLDIDNHGGAKQLALALAERGYRKFTIMHGDDTIRTSHDRRTGFIDGLRQAGITRCGAIEVAFTRDGGIEGARTLVAQGLGEIEVIFAVNDMMAIGAMTAFRDAGLTPGKDIAVAGFDDIGSTMDVVPALTTVRVPLREIGLRALQLALSGETPRLVIIPTEVAIRESTPTRSSERIL</sequence>
<reference evidence="5" key="1">
    <citation type="submission" date="2021-01" db="EMBL/GenBank/DDBJ databases">
        <title>Whole genome shotgun sequence of Rhizocola hellebori NBRC 109834.</title>
        <authorList>
            <person name="Komaki H."/>
            <person name="Tamura T."/>
        </authorList>
    </citation>
    <scope>NUCLEOTIDE SEQUENCE</scope>
    <source>
        <strain evidence="5">NBRC 109834</strain>
    </source>
</reference>
<name>A0A8J3Q3S2_9ACTN</name>
<dbReference type="CDD" id="cd06267">
    <property type="entry name" value="PBP1_LacI_sugar_binding-like"/>
    <property type="match status" value="1"/>
</dbReference>
<keyword evidence="2" id="KW-0238">DNA-binding</keyword>
<dbReference type="Gene3D" id="1.10.260.40">
    <property type="entry name" value="lambda repressor-like DNA-binding domains"/>
    <property type="match status" value="1"/>
</dbReference>
<dbReference type="PANTHER" id="PTHR30146:SF109">
    <property type="entry name" value="HTH-TYPE TRANSCRIPTIONAL REGULATOR GALS"/>
    <property type="match status" value="1"/>
</dbReference>
<keyword evidence="1" id="KW-0805">Transcription regulation</keyword>
<dbReference type="PANTHER" id="PTHR30146">
    <property type="entry name" value="LACI-RELATED TRANSCRIPTIONAL REPRESSOR"/>
    <property type="match status" value="1"/>
</dbReference>
<dbReference type="InterPro" id="IPR028082">
    <property type="entry name" value="Peripla_BP_I"/>
</dbReference>
<dbReference type="Pfam" id="PF00532">
    <property type="entry name" value="Peripla_BP_1"/>
    <property type="match status" value="1"/>
</dbReference>
<keyword evidence="6" id="KW-1185">Reference proteome</keyword>
<dbReference type="PROSITE" id="PS00356">
    <property type="entry name" value="HTH_LACI_1"/>
    <property type="match status" value="1"/>
</dbReference>
<accession>A0A8J3Q3S2</accession>
<comment type="caution">
    <text evidence="5">The sequence shown here is derived from an EMBL/GenBank/DDBJ whole genome shotgun (WGS) entry which is preliminary data.</text>
</comment>
<dbReference type="SUPFAM" id="SSF47413">
    <property type="entry name" value="lambda repressor-like DNA-binding domains"/>
    <property type="match status" value="1"/>
</dbReference>
<dbReference type="Proteomes" id="UP000612899">
    <property type="component" value="Unassembled WGS sequence"/>
</dbReference>
<gene>
    <name evidence="5" type="ORF">Rhe02_08790</name>
</gene>
<evidence type="ECO:0000259" key="4">
    <source>
        <dbReference type="PROSITE" id="PS50932"/>
    </source>
</evidence>
<evidence type="ECO:0000256" key="1">
    <source>
        <dbReference type="ARBA" id="ARBA00023015"/>
    </source>
</evidence>
<evidence type="ECO:0000313" key="5">
    <source>
        <dbReference type="EMBL" id="GIH02812.1"/>
    </source>
</evidence>